<dbReference type="NCBIfam" id="TIGR00231">
    <property type="entry name" value="small_GTP"/>
    <property type="match status" value="1"/>
</dbReference>
<evidence type="ECO:0000256" key="5">
    <source>
        <dbReference type="ARBA" id="ARBA00022917"/>
    </source>
</evidence>
<dbReference type="AlphaFoldDB" id="A0A023X5W8"/>
<dbReference type="InterPro" id="IPR038467">
    <property type="entry name" value="RF3_dom_3_sf"/>
</dbReference>
<dbReference type="RefSeq" id="WP_038683017.1">
    <property type="nucleotide sequence ID" value="NZ_CP007514.1"/>
</dbReference>
<dbReference type="PATRIC" id="fig|42256.3.peg.2500"/>
<dbReference type="NCBIfam" id="TIGR00503">
    <property type="entry name" value="prfC"/>
    <property type="match status" value="1"/>
</dbReference>
<proteinExistence type="inferred from homology"/>
<dbReference type="FunFam" id="3.40.50.300:FF:000542">
    <property type="entry name" value="Peptide chain release factor 3"/>
    <property type="match status" value="1"/>
</dbReference>
<gene>
    <name evidence="7" type="primary">prfC</name>
    <name evidence="10" type="ORF">RradSPS_2455</name>
</gene>
<keyword evidence="4 7" id="KW-0547">Nucleotide-binding</keyword>
<dbReference type="PANTHER" id="PTHR43556">
    <property type="entry name" value="PEPTIDE CHAIN RELEASE FACTOR RF3"/>
    <property type="match status" value="1"/>
</dbReference>
<comment type="function">
    <text evidence="7">Increases the formation of ribosomal termination complexes and stimulates activities of RF-1 and RF-2. It binds guanine nucleotides and has strong preference for UGA stop codons. It may interact directly with the ribosome. The stimulation of RF-1 and RF-2 is significantly reduced by GTP and GDP, but not by GMP.</text>
</comment>
<dbReference type="InterPro" id="IPR005225">
    <property type="entry name" value="Small_GTP-bd"/>
</dbReference>
<evidence type="ECO:0000256" key="1">
    <source>
        <dbReference type="ARBA" id="ARBA00004496"/>
    </source>
</evidence>
<keyword evidence="3 7" id="KW-0963">Cytoplasm</keyword>
<feature type="binding site" evidence="7">
    <location>
        <begin position="95"/>
        <end position="99"/>
    </location>
    <ligand>
        <name>GTP</name>
        <dbReference type="ChEBI" id="CHEBI:37565"/>
    </ligand>
</feature>
<keyword evidence="6 7" id="KW-0342">GTP-binding</keyword>
<dbReference type="EMBL" id="CP007514">
    <property type="protein sequence ID" value="AHY47738.1"/>
    <property type="molecule type" value="Genomic_DNA"/>
</dbReference>
<dbReference type="GO" id="GO:0003924">
    <property type="term" value="F:GTPase activity"/>
    <property type="evidence" value="ECO:0007669"/>
    <property type="project" value="InterPro"/>
</dbReference>
<dbReference type="GO" id="GO:0005525">
    <property type="term" value="F:GTP binding"/>
    <property type="evidence" value="ECO:0007669"/>
    <property type="project" value="UniProtKB-UniRule"/>
</dbReference>
<dbReference type="SUPFAM" id="SSF52540">
    <property type="entry name" value="P-loop containing nucleoside triphosphate hydrolases"/>
    <property type="match status" value="1"/>
</dbReference>
<comment type="similarity">
    <text evidence="2 7">Belongs to the TRAFAC class translation factor GTPase superfamily. Classic translation factor GTPase family. PrfC subfamily.</text>
</comment>
<dbReference type="SUPFAM" id="SSF54980">
    <property type="entry name" value="EF-G C-terminal domain-like"/>
    <property type="match status" value="1"/>
</dbReference>
<dbReference type="Pfam" id="PF16658">
    <property type="entry name" value="RF3_C"/>
    <property type="match status" value="1"/>
</dbReference>
<dbReference type="InterPro" id="IPR032090">
    <property type="entry name" value="RF3_C"/>
</dbReference>
<dbReference type="InterPro" id="IPR009000">
    <property type="entry name" value="Transl_B-barrel_sf"/>
</dbReference>
<evidence type="ECO:0000313" key="11">
    <source>
        <dbReference type="Proteomes" id="UP000025229"/>
    </source>
</evidence>
<dbReference type="PRINTS" id="PR00315">
    <property type="entry name" value="ELONGATNFCT"/>
</dbReference>
<dbReference type="Gene3D" id="3.30.70.3280">
    <property type="entry name" value="Peptide chain release factor 3, domain III"/>
    <property type="match status" value="1"/>
</dbReference>
<evidence type="ECO:0000313" key="10">
    <source>
        <dbReference type="EMBL" id="AHY47738.1"/>
    </source>
</evidence>
<organism evidence="10 11">
    <name type="scientific">Rubrobacter radiotolerans</name>
    <name type="common">Arthrobacter radiotolerans</name>
    <dbReference type="NCBI Taxonomy" id="42256"/>
    <lineage>
        <taxon>Bacteria</taxon>
        <taxon>Bacillati</taxon>
        <taxon>Actinomycetota</taxon>
        <taxon>Rubrobacteria</taxon>
        <taxon>Rubrobacterales</taxon>
        <taxon>Rubrobacteraceae</taxon>
        <taxon>Rubrobacter</taxon>
    </lineage>
</organism>
<dbReference type="STRING" id="42256.RradSPS_2455"/>
<dbReference type="GO" id="GO:0016150">
    <property type="term" value="F:translation release factor activity, codon nonspecific"/>
    <property type="evidence" value="ECO:0007669"/>
    <property type="project" value="TreeGrafter"/>
</dbReference>
<dbReference type="InterPro" id="IPR000795">
    <property type="entry name" value="T_Tr_GTP-bd_dom"/>
</dbReference>
<comment type="subcellular location">
    <subcellularLocation>
        <location evidence="1 7">Cytoplasm</location>
    </subcellularLocation>
</comment>
<evidence type="ECO:0000256" key="8">
    <source>
        <dbReference type="NCBIfam" id="TIGR00503"/>
    </source>
</evidence>
<dbReference type="InterPro" id="IPR031157">
    <property type="entry name" value="G_TR_CS"/>
</dbReference>
<dbReference type="Pfam" id="PF22042">
    <property type="entry name" value="EF-G_D2"/>
    <property type="match status" value="1"/>
</dbReference>
<dbReference type="Gene3D" id="3.40.50.300">
    <property type="entry name" value="P-loop containing nucleotide triphosphate hydrolases"/>
    <property type="match status" value="1"/>
</dbReference>
<evidence type="ECO:0000256" key="4">
    <source>
        <dbReference type="ARBA" id="ARBA00022741"/>
    </source>
</evidence>
<dbReference type="Pfam" id="PF00009">
    <property type="entry name" value="GTP_EFTU"/>
    <property type="match status" value="1"/>
</dbReference>
<dbReference type="OrthoDB" id="9801472at2"/>
<sequence>MSNNGQRAAVAGSAAGRVPGRRTFAIISHPDAGKTTLTEKFLLYSGAIKTAGAVKSRKQERVRSDWMELERQRGISITSAVLGLDYRGRRLNLLDTPGHADFSEDTYRTLYAVDSALMVLDAARGIESRTLKLFEVCREQSIPIITFVNKLDRPALEPLELLDQIESSLGLKPVPVTWPVGDAGDFRGVVDRRDGTLVRYNRTAHGAAVGSEETVPLSEVGEAEELLEELALLEAVGSGAGEDFDRESFLAGDLTPVFFGSALANFGVRLLLDSFVELAPAPVPRRDAAGRIRDLDEPFSGFVFKVQANMDPKHRDRIAFVRVCSGRFERGMRLVCERTGRVVATRHAQQLFADDRETVEEAYPGDVVGLVNTQGLNVGDTLFAEGATASPFPRIPDFVPEHFALARNGDSGKHKQFWKGLGQLSEEGVVTVLRRPEDGGQEPILGAVGPLQFQVAEHRMEHEFGAPLRLRSAPWTEALRLTSEKEALRLSEVRGTRIVRDGRGRPLALFEDRYWLRQALEKLGKEGG</sequence>
<dbReference type="HAMAP" id="MF_00072">
    <property type="entry name" value="Rel_fac_3"/>
    <property type="match status" value="1"/>
</dbReference>
<dbReference type="PANTHER" id="PTHR43556:SF2">
    <property type="entry name" value="PEPTIDE CHAIN RELEASE FACTOR RF3"/>
    <property type="match status" value="1"/>
</dbReference>
<dbReference type="KEGG" id="rrd:RradSPS_2455"/>
<dbReference type="InterPro" id="IPR035647">
    <property type="entry name" value="EFG_III/V"/>
</dbReference>
<feature type="binding site" evidence="7">
    <location>
        <begin position="28"/>
        <end position="35"/>
    </location>
    <ligand>
        <name>GTP</name>
        <dbReference type="ChEBI" id="CHEBI:37565"/>
    </ligand>
</feature>
<reference evidence="10 11" key="1">
    <citation type="submission" date="2014-03" db="EMBL/GenBank/DDBJ databases">
        <title>Complete genome sequence of the Radio-Resistant Rubrobacter radiotolerans RSPS-4.</title>
        <authorList>
            <person name="Egas C.C."/>
            <person name="Barroso C.C."/>
            <person name="Froufe H.J.C."/>
            <person name="Pacheco J.J."/>
            <person name="Albuquerque L.L."/>
            <person name="da Costa M.M.S."/>
        </authorList>
    </citation>
    <scope>NUCLEOTIDE SEQUENCE [LARGE SCALE GENOMIC DNA]</scope>
    <source>
        <strain evidence="10 11">RSPS-4</strain>
    </source>
</reference>
<dbReference type="SUPFAM" id="SSF50447">
    <property type="entry name" value="Translation proteins"/>
    <property type="match status" value="1"/>
</dbReference>
<evidence type="ECO:0000256" key="3">
    <source>
        <dbReference type="ARBA" id="ARBA00022490"/>
    </source>
</evidence>
<evidence type="ECO:0000256" key="7">
    <source>
        <dbReference type="HAMAP-Rule" id="MF_00072"/>
    </source>
</evidence>
<dbReference type="GO" id="GO:0016149">
    <property type="term" value="F:translation release factor activity, codon specific"/>
    <property type="evidence" value="ECO:0007669"/>
    <property type="project" value="UniProtKB-UniRule"/>
</dbReference>
<feature type="binding site" evidence="7">
    <location>
        <begin position="149"/>
        <end position="152"/>
    </location>
    <ligand>
        <name>GTP</name>
        <dbReference type="ChEBI" id="CHEBI:37565"/>
    </ligand>
</feature>
<dbReference type="PROSITE" id="PS00301">
    <property type="entry name" value="G_TR_1"/>
    <property type="match status" value="1"/>
</dbReference>
<keyword evidence="11" id="KW-1185">Reference proteome</keyword>
<feature type="domain" description="Tr-type G" evidence="9">
    <location>
        <begin position="19"/>
        <end position="283"/>
    </location>
</feature>
<name>A0A023X5W8_RUBRA</name>
<protein>
    <recommendedName>
        <fullName evidence="7 8">Peptide chain release factor 3</fullName>
        <shortName evidence="7">RF-3</shortName>
    </recommendedName>
</protein>
<dbReference type="Gene3D" id="2.40.30.10">
    <property type="entry name" value="Translation factors"/>
    <property type="match status" value="1"/>
</dbReference>
<evidence type="ECO:0000259" key="9">
    <source>
        <dbReference type="PROSITE" id="PS51722"/>
    </source>
</evidence>
<dbReference type="InterPro" id="IPR027417">
    <property type="entry name" value="P-loop_NTPase"/>
</dbReference>
<dbReference type="GO" id="GO:0006449">
    <property type="term" value="P:regulation of translational termination"/>
    <property type="evidence" value="ECO:0007669"/>
    <property type="project" value="UniProtKB-UniRule"/>
</dbReference>
<dbReference type="InterPro" id="IPR004548">
    <property type="entry name" value="PrfC"/>
</dbReference>
<evidence type="ECO:0000256" key="2">
    <source>
        <dbReference type="ARBA" id="ARBA00009978"/>
    </source>
</evidence>
<dbReference type="HOGENOM" id="CLU_002794_2_1_11"/>
<evidence type="ECO:0000256" key="6">
    <source>
        <dbReference type="ARBA" id="ARBA00023134"/>
    </source>
</evidence>
<dbReference type="InterPro" id="IPR053905">
    <property type="entry name" value="EF-G-like_DII"/>
</dbReference>
<dbReference type="Proteomes" id="UP000025229">
    <property type="component" value="Chromosome"/>
</dbReference>
<dbReference type="PROSITE" id="PS51722">
    <property type="entry name" value="G_TR_2"/>
    <property type="match status" value="1"/>
</dbReference>
<dbReference type="GO" id="GO:0005829">
    <property type="term" value="C:cytosol"/>
    <property type="evidence" value="ECO:0007669"/>
    <property type="project" value="TreeGrafter"/>
</dbReference>
<accession>A0A023X5W8</accession>
<dbReference type="NCBIfam" id="NF001964">
    <property type="entry name" value="PRK00741.1"/>
    <property type="match status" value="1"/>
</dbReference>
<dbReference type="eggNOG" id="COG4108">
    <property type="taxonomic scope" value="Bacteria"/>
</dbReference>
<keyword evidence="5 7" id="KW-0648">Protein biosynthesis</keyword>